<dbReference type="AlphaFoldDB" id="A0A6P7FC29"/>
<proteinExistence type="predicted"/>
<protein>
    <submittedName>
        <fullName evidence="1">Uncharacterized protein LOC114327862</fullName>
    </submittedName>
</protein>
<name>A0A6P7FC29_DIAVI</name>
<organism evidence="1">
    <name type="scientific">Diabrotica virgifera virgifera</name>
    <name type="common">western corn rootworm</name>
    <dbReference type="NCBI Taxonomy" id="50390"/>
    <lineage>
        <taxon>Eukaryota</taxon>
        <taxon>Metazoa</taxon>
        <taxon>Ecdysozoa</taxon>
        <taxon>Arthropoda</taxon>
        <taxon>Hexapoda</taxon>
        <taxon>Insecta</taxon>
        <taxon>Pterygota</taxon>
        <taxon>Neoptera</taxon>
        <taxon>Endopterygota</taxon>
        <taxon>Coleoptera</taxon>
        <taxon>Polyphaga</taxon>
        <taxon>Cucujiformia</taxon>
        <taxon>Chrysomeloidea</taxon>
        <taxon>Chrysomelidae</taxon>
        <taxon>Galerucinae</taxon>
        <taxon>Diabroticina</taxon>
        <taxon>Diabroticites</taxon>
        <taxon>Diabrotica</taxon>
    </lineage>
</organism>
<evidence type="ECO:0000313" key="1">
    <source>
        <dbReference type="RefSeq" id="XP_028132377.1"/>
    </source>
</evidence>
<gene>
    <name evidence="1" type="primary">LOC114327862</name>
</gene>
<dbReference type="InParanoid" id="A0A6P7FC29"/>
<dbReference type="RefSeq" id="XP_028132377.1">
    <property type="nucleotide sequence ID" value="XM_028276576.1"/>
</dbReference>
<sequence length="134" mass="16115">MYIDQLERVQNKFLRICRYKMGFNRTNCDYNYILCQLNMKTLENRESECELRFLHKILNGFVDCPELLELIVFNVNSRRTRSSDLFRIKFHHTNYGKNETITRMMKTANHLQDSVDLFNPSVSAFNNTLKKLRH</sequence>
<accession>A0A6P7FC29</accession>
<reference evidence="1" key="1">
    <citation type="submission" date="2025-08" db="UniProtKB">
        <authorList>
            <consortium name="RefSeq"/>
        </authorList>
    </citation>
    <scope>IDENTIFICATION</scope>
    <source>
        <tissue evidence="1">Whole insect</tissue>
    </source>
</reference>